<keyword evidence="7" id="KW-1185">Reference proteome</keyword>
<keyword evidence="1 5" id="KW-0732">Signal</keyword>
<dbReference type="PROSITE" id="PS51854">
    <property type="entry name" value="CSPG"/>
    <property type="match status" value="1"/>
</dbReference>
<gene>
    <name evidence="6" type="ORF">BIW11_00085</name>
</gene>
<sequence length="1275" mass="142834">MASCYLLLTFGAWTLLLASVQGLRVERVHVEFLRGASGMVDAFKGCKNVTLLSQNLLASRVIELSFQPDCLGDLHFSHYGSLEPKEFVGEFLAQADGPAFVIAVHFVASENRDLRRVFRATGKVPILRPNQSLSTILNLHNCHARLLRAPRYVQLSGGCGGSLYEWQNCENFQDAQYAEQADLDDFVLAIRHDREVNVLVYLVDKLQSPEPSFASSLRVEMAPGILSAIRHDVLSTDDIAAFFRVRRSPSECSFCRVNSRTKIKQFSQREIDNLEVGLICDRLNPSPGELQEMEMDLINVLGDVSYERFILTLSKTKYEADVSYDYVVVNGNSSASLIVQGAKNDRFWTIDGLNRGILQQEGVTVDQFAANVALEYRSTAKEISTDNLVLQPDKQKFQFLVPIIVIPSNVHYFVKFEELSVLIGRTITLTRDLIELPESVYLGDLLFMVAKPLPSQGEFLLDGKRSTSFTLREIFSLKVSYRSSAAAKTGTEEVLLICRNSAFSTEIVTTIKYAHHGKDRSIPRKAKESDLQMKVGALGMAVERVPFERNHLHYEDAASQGDSCPQDILYKITSQPTDSSSSSAFNANGKIADENGVPLSEFTQKDINRGRVFYYPPASVLDRLQPRSLSFEFSVADRSGNKVNNHKFYIYLDSVKIFKSVTKDISMNSAHSPPIVPLGLDIIGSAYNVSTSRFILKDPPRHGTLRDSENNVLTVGDIFTFDELMTGVIRYVASTKILTEDALELVVYDYISDHGKIRHNKYVSINVRFRVDNARVVQHVSDRLDLTSWQLKVPEGGSKSIVMLGSRLVVVESPRHGRVIIGDGQSQQGKGGVTNVTYLHFGDEVGLVDERDSFVVQNEGEMNMRVEVVITPVDNSAPQILLPLDPQVPEGGNVSLGIAIEDRDTEHFNCDINEQPNYGYLTSTHGFVLTFNEELVNNLVYVQNIHAQLEPRKDSFSFACKDSINTSPRHTVTINILPANDEQPYLSIDGVTVLEGKVAPVKIKVTDRDLPRDQLTFQVTKQPGSGMVGLLKANGELQPVEEFTDDDTDRVAYQHDGSEVTFDSFELTVFDGMHHVAFTATVEVVAVDDELPHIVLNRGLELGPKSMKEITDNLLKAQDNDSPDERIRFVIVRSPRHGKVLIDTEETNRFTQEDIKARRIKYRHTSQLCCFNDSFTFRVTDGYNTGSVQRFAIDIIGPDVEEESLKPKSISVSSVAFGFHSSNFSTALTEKDLSENGVDWLRVIQKPTNGELRFREGECNQYAQILWLIWFRNKM</sequence>
<dbReference type="AlphaFoldDB" id="A0A1V9Y2I0"/>
<feature type="repeat" description="CSPG" evidence="4">
    <location>
        <begin position="1091"/>
        <end position="1180"/>
    </location>
</feature>
<evidence type="ECO:0000256" key="1">
    <source>
        <dbReference type="ARBA" id="ARBA00022729"/>
    </source>
</evidence>
<evidence type="ECO:0000256" key="5">
    <source>
        <dbReference type="SAM" id="SignalP"/>
    </source>
</evidence>
<protein>
    <submittedName>
        <fullName evidence="6">Extracellular matrix protein 3-like</fullName>
    </submittedName>
</protein>
<keyword evidence="3" id="KW-0325">Glycoprotein</keyword>
<proteinExistence type="predicted"/>
<dbReference type="InterPro" id="IPR051561">
    <property type="entry name" value="FRAS1_ECM"/>
</dbReference>
<dbReference type="PANTHER" id="PTHR45739:SF8">
    <property type="entry name" value="FRAS1-RELATED EXTRACELLULAR MATRIX PROTEIN 1"/>
    <property type="match status" value="1"/>
</dbReference>
<dbReference type="EMBL" id="MNPL01000550">
    <property type="protein sequence ID" value="OQR79920.1"/>
    <property type="molecule type" value="Genomic_DNA"/>
</dbReference>
<dbReference type="GO" id="GO:0009653">
    <property type="term" value="P:anatomical structure morphogenesis"/>
    <property type="evidence" value="ECO:0007669"/>
    <property type="project" value="TreeGrafter"/>
</dbReference>
<accession>A0A1V9Y2I0</accession>
<keyword evidence="2" id="KW-0677">Repeat</keyword>
<dbReference type="STRING" id="418985.A0A1V9Y2I0"/>
<organism evidence="6 7">
    <name type="scientific">Tropilaelaps mercedesae</name>
    <dbReference type="NCBI Taxonomy" id="418985"/>
    <lineage>
        <taxon>Eukaryota</taxon>
        <taxon>Metazoa</taxon>
        <taxon>Ecdysozoa</taxon>
        <taxon>Arthropoda</taxon>
        <taxon>Chelicerata</taxon>
        <taxon>Arachnida</taxon>
        <taxon>Acari</taxon>
        <taxon>Parasitiformes</taxon>
        <taxon>Mesostigmata</taxon>
        <taxon>Gamasina</taxon>
        <taxon>Dermanyssoidea</taxon>
        <taxon>Laelapidae</taxon>
        <taxon>Tropilaelaps</taxon>
    </lineage>
</organism>
<evidence type="ECO:0000256" key="2">
    <source>
        <dbReference type="ARBA" id="ARBA00022737"/>
    </source>
</evidence>
<dbReference type="Pfam" id="PF16184">
    <property type="entry name" value="Cadherin_3"/>
    <property type="match status" value="2"/>
</dbReference>
<dbReference type="InterPro" id="IPR039005">
    <property type="entry name" value="CSPG_rpt"/>
</dbReference>
<feature type="chain" id="PRO_5013116914" evidence="5">
    <location>
        <begin position="23"/>
        <end position="1275"/>
    </location>
</feature>
<evidence type="ECO:0000256" key="3">
    <source>
        <dbReference type="ARBA" id="ARBA00023180"/>
    </source>
</evidence>
<evidence type="ECO:0000313" key="7">
    <source>
        <dbReference type="Proteomes" id="UP000192247"/>
    </source>
</evidence>
<comment type="caution">
    <text evidence="6">The sequence shown here is derived from an EMBL/GenBank/DDBJ whole genome shotgun (WGS) entry which is preliminary data.</text>
</comment>
<feature type="signal peptide" evidence="5">
    <location>
        <begin position="1"/>
        <end position="22"/>
    </location>
</feature>
<reference evidence="6 7" key="1">
    <citation type="journal article" date="2017" name="Gigascience">
        <title>Draft genome of the honey bee ectoparasitic mite, Tropilaelaps mercedesae, is shaped by the parasitic life history.</title>
        <authorList>
            <person name="Dong X."/>
            <person name="Armstrong S.D."/>
            <person name="Xia D."/>
            <person name="Makepeace B.L."/>
            <person name="Darby A.C."/>
            <person name="Kadowaki T."/>
        </authorList>
    </citation>
    <scope>NUCLEOTIDE SEQUENCE [LARGE SCALE GENOMIC DNA]</scope>
    <source>
        <strain evidence="6">Wuxi-XJTLU</strain>
    </source>
</reference>
<name>A0A1V9Y2I0_9ACAR</name>
<evidence type="ECO:0000256" key="4">
    <source>
        <dbReference type="PROSITE-ProRule" id="PRU01201"/>
    </source>
</evidence>
<dbReference type="OrthoDB" id="430044at2759"/>
<evidence type="ECO:0000313" key="6">
    <source>
        <dbReference type="EMBL" id="OQR79920.1"/>
    </source>
</evidence>
<dbReference type="InParanoid" id="A0A1V9Y2I0"/>
<dbReference type="Proteomes" id="UP000192247">
    <property type="component" value="Unassembled WGS sequence"/>
</dbReference>
<dbReference type="PANTHER" id="PTHR45739">
    <property type="entry name" value="MATRIX PROTEIN, PUTATIVE-RELATED"/>
    <property type="match status" value="1"/>
</dbReference>